<feature type="domain" description="Ig-like" evidence="6">
    <location>
        <begin position="134"/>
        <end position="225"/>
    </location>
</feature>
<dbReference type="EMBL" id="UYJE01007633">
    <property type="protein sequence ID" value="VDI56552.1"/>
    <property type="molecule type" value="Genomic_DNA"/>
</dbReference>
<dbReference type="InterPro" id="IPR016187">
    <property type="entry name" value="CTDL_fold"/>
</dbReference>
<dbReference type="SUPFAM" id="SSF56436">
    <property type="entry name" value="C-type lectin-like"/>
    <property type="match status" value="1"/>
</dbReference>
<evidence type="ECO:0000259" key="6">
    <source>
        <dbReference type="PROSITE" id="PS50835"/>
    </source>
</evidence>
<evidence type="ECO:0000313" key="8">
    <source>
        <dbReference type="Proteomes" id="UP000596742"/>
    </source>
</evidence>
<protein>
    <recommendedName>
        <fullName evidence="9">C-type lectin domain-containing protein</fullName>
    </recommendedName>
</protein>
<accession>A0A8B6FZ67</accession>
<dbReference type="Pfam" id="PF00059">
    <property type="entry name" value="Lectin_C"/>
    <property type="match status" value="1"/>
</dbReference>
<feature type="chain" id="PRO_5032726307" description="C-type lectin domain-containing protein" evidence="4">
    <location>
        <begin position="21"/>
        <end position="379"/>
    </location>
</feature>
<feature type="coiled-coil region" evidence="2">
    <location>
        <begin position="258"/>
        <end position="285"/>
    </location>
</feature>
<keyword evidence="8" id="KW-1185">Reference proteome</keyword>
<dbReference type="InterPro" id="IPR036179">
    <property type="entry name" value="Ig-like_dom_sf"/>
</dbReference>
<dbReference type="PROSITE" id="PS50835">
    <property type="entry name" value="IG_LIKE"/>
    <property type="match status" value="1"/>
</dbReference>
<evidence type="ECO:0000256" key="3">
    <source>
        <dbReference type="SAM" id="Phobius"/>
    </source>
</evidence>
<evidence type="ECO:0000313" key="7">
    <source>
        <dbReference type="EMBL" id="VDI56552.1"/>
    </source>
</evidence>
<keyword evidence="3" id="KW-0472">Membrane</keyword>
<keyword evidence="4" id="KW-0732">Signal</keyword>
<evidence type="ECO:0000256" key="1">
    <source>
        <dbReference type="ARBA" id="ARBA00023157"/>
    </source>
</evidence>
<gene>
    <name evidence="7" type="ORF">MGAL_10B074758</name>
</gene>
<organism evidence="7 8">
    <name type="scientific">Mytilus galloprovincialis</name>
    <name type="common">Mediterranean mussel</name>
    <dbReference type="NCBI Taxonomy" id="29158"/>
    <lineage>
        <taxon>Eukaryota</taxon>
        <taxon>Metazoa</taxon>
        <taxon>Spiralia</taxon>
        <taxon>Lophotrochozoa</taxon>
        <taxon>Mollusca</taxon>
        <taxon>Bivalvia</taxon>
        <taxon>Autobranchia</taxon>
        <taxon>Pteriomorphia</taxon>
        <taxon>Mytilida</taxon>
        <taxon>Mytiloidea</taxon>
        <taxon>Mytilidae</taxon>
        <taxon>Mytilinae</taxon>
        <taxon>Mytilus</taxon>
    </lineage>
</organism>
<dbReference type="PROSITE" id="PS50041">
    <property type="entry name" value="C_TYPE_LECTIN_2"/>
    <property type="match status" value="1"/>
</dbReference>
<keyword evidence="2" id="KW-0175">Coiled coil</keyword>
<feature type="transmembrane region" description="Helical" evidence="3">
    <location>
        <begin position="306"/>
        <end position="327"/>
    </location>
</feature>
<dbReference type="InterPro" id="IPR003599">
    <property type="entry name" value="Ig_sub"/>
</dbReference>
<dbReference type="InterPro" id="IPR016186">
    <property type="entry name" value="C-type_lectin-like/link_sf"/>
</dbReference>
<dbReference type="OrthoDB" id="6071987at2759"/>
<evidence type="ECO:0008006" key="9">
    <source>
        <dbReference type="Google" id="ProtNLM"/>
    </source>
</evidence>
<proteinExistence type="predicted"/>
<evidence type="ECO:0000256" key="2">
    <source>
        <dbReference type="SAM" id="Coils"/>
    </source>
</evidence>
<dbReference type="InterPro" id="IPR001304">
    <property type="entry name" value="C-type_lectin-like"/>
</dbReference>
<dbReference type="InterPro" id="IPR018378">
    <property type="entry name" value="C-type_lectin_CS"/>
</dbReference>
<keyword evidence="3" id="KW-0812">Transmembrane</keyword>
<keyword evidence="1" id="KW-1015">Disulfide bond</keyword>
<sequence length="379" mass="42948">MLNYKLLGIILLGIFSKSFSSILTCSEGWNRHGSKCYKLDPEMRNFTNSNKFCENLNAEMMMPKTAEENSVLSEIGKWFWIGLIDLNKTTALDWTWNDGSKLESNDRWKSGEPDNNESPEECVISCPTGWADVPCTGIKTTVCQKKPGIIADEDESVTLTCDVKYEENITKLFWTRSMDDTSVIVSEYAKGGNVTLPSLVFEHVKWTDEGLYKCHVTTISGLTLTDETSLFINATNMCPCRCEYRRRLEHWGSKIIPNKSQEELLKELESELQKIKKELAVNKTQLSSSIRRRTSAPDKRKSSETMGLAGAAFICIVVGLVVVADLLSLVKFVKSTITFWNSKKIGEKAKDKKRKIFDINKRNTKLQNLLHKSKILAKE</sequence>
<comment type="caution">
    <text evidence="7">The sequence shown here is derived from an EMBL/GenBank/DDBJ whole genome shotgun (WGS) entry which is preliminary data.</text>
</comment>
<dbReference type="PANTHER" id="PTHR22803">
    <property type="entry name" value="MANNOSE, PHOSPHOLIPASE, LECTIN RECEPTOR RELATED"/>
    <property type="match status" value="1"/>
</dbReference>
<feature type="domain" description="C-type lectin" evidence="5">
    <location>
        <begin position="32"/>
        <end position="144"/>
    </location>
</feature>
<name>A0A8B6FZ67_MYTGA</name>
<dbReference type="SMART" id="SM00409">
    <property type="entry name" value="IG"/>
    <property type="match status" value="1"/>
</dbReference>
<dbReference type="InterPro" id="IPR007110">
    <property type="entry name" value="Ig-like_dom"/>
</dbReference>
<dbReference type="CDD" id="cd00096">
    <property type="entry name" value="Ig"/>
    <property type="match status" value="1"/>
</dbReference>
<keyword evidence="3" id="KW-1133">Transmembrane helix</keyword>
<dbReference type="InterPro" id="IPR050111">
    <property type="entry name" value="C-type_lectin/snaclec_domain"/>
</dbReference>
<reference evidence="7" key="1">
    <citation type="submission" date="2018-11" db="EMBL/GenBank/DDBJ databases">
        <authorList>
            <person name="Alioto T."/>
            <person name="Alioto T."/>
        </authorList>
    </citation>
    <scope>NUCLEOTIDE SEQUENCE</scope>
</reference>
<dbReference type="AlphaFoldDB" id="A0A8B6FZ67"/>
<dbReference type="PROSITE" id="PS00615">
    <property type="entry name" value="C_TYPE_LECTIN_1"/>
    <property type="match status" value="1"/>
</dbReference>
<evidence type="ECO:0000259" key="5">
    <source>
        <dbReference type="PROSITE" id="PS50041"/>
    </source>
</evidence>
<dbReference type="SUPFAM" id="SSF48726">
    <property type="entry name" value="Immunoglobulin"/>
    <property type="match status" value="1"/>
</dbReference>
<dbReference type="InterPro" id="IPR013783">
    <property type="entry name" value="Ig-like_fold"/>
</dbReference>
<evidence type="ECO:0000256" key="4">
    <source>
        <dbReference type="SAM" id="SignalP"/>
    </source>
</evidence>
<dbReference type="SMART" id="SM00034">
    <property type="entry name" value="CLECT"/>
    <property type="match status" value="1"/>
</dbReference>
<dbReference type="Gene3D" id="2.60.40.10">
    <property type="entry name" value="Immunoglobulins"/>
    <property type="match status" value="1"/>
</dbReference>
<feature type="signal peptide" evidence="4">
    <location>
        <begin position="1"/>
        <end position="20"/>
    </location>
</feature>
<dbReference type="Gene3D" id="3.10.100.10">
    <property type="entry name" value="Mannose-Binding Protein A, subunit A"/>
    <property type="match status" value="1"/>
</dbReference>
<dbReference type="Proteomes" id="UP000596742">
    <property type="component" value="Unassembled WGS sequence"/>
</dbReference>